<proteinExistence type="predicted"/>
<feature type="transmembrane region" description="Helical" evidence="6">
    <location>
        <begin position="147"/>
        <end position="169"/>
    </location>
</feature>
<feature type="transmembrane region" description="Helical" evidence="6">
    <location>
        <begin position="87"/>
        <end position="111"/>
    </location>
</feature>
<feature type="transmembrane region" description="Helical" evidence="6">
    <location>
        <begin position="276"/>
        <end position="296"/>
    </location>
</feature>
<feature type="transmembrane region" description="Helical" evidence="6">
    <location>
        <begin position="61"/>
        <end position="80"/>
    </location>
</feature>
<feature type="transmembrane region" description="Helical" evidence="6">
    <location>
        <begin position="20"/>
        <end position="41"/>
    </location>
</feature>
<keyword evidence="4 6" id="KW-1133">Transmembrane helix</keyword>
<organism evidence="8 9">
    <name type="scientific">Steroidobacter gossypii</name>
    <dbReference type="NCBI Taxonomy" id="2805490"/>
    <lineage>
        <taxon>Bacteria</taxon>
        <taxon>Pseudomonadati</taxon>
        <taxon>Pseudomonadota</taxon>
        <taxon>Gammaproteobacteria</taxon>
        <taxon>Steroidobacterales</taxon>
        <taxon>Steroidobacteraceae</taxon>
        <taxon>Steroidobacter</taxon>
    </lineage>
</organism>
<sequence>MMSLADTRQNRPPSPPWGAIAVSTFGAVVGATMPLAVILSMPDVSGGLSASADEASWIVTLYNVGVLVGLPAAVAVAGALGRRRAMLIFGLGLVLTSFAIGVGVSLPWIFVGRFAQGFFGGALPLLMMLIALTSLPPGKGQFEGLTLFAFATTVSLGLSAWTAETLVAIGGWRALFISQAILGAIYTGLAFLVLRGERGNLSLLKSFDWPGFVLLSIGLGLIVIFLSEGERRFWFEKWWITASLICGLLSIGFAIHNMRLAQRPLLAFSIFSSPTFSGVLVLQVIFRFGTLLAVFIGPQYLARLQGFRTEQLGDLMLVMALGTLLTTPVAYWLTAKSDPRIPLSLGLAAIAIAAAICVQITSEWAGNEFILPLALAGAGQALFSVATMRYAVFGATLQDGPSRGIAFNVARTFGLVGGLALTTHAVVERQKFHWSSLSESVTSLEPIAVERLAAMGRMLGSWIPDISGVQRGAFAGLAQGAARQAYTLAYQDAFFITAVALALAAILVWALPALPRERSLA</sequence>
<feature type="transmembrane region" description="Helical" evidence="6">
    <location>
        <begin position="493"/>
        <end position="514"/>
    </location>
</feature>
<feature type="transmembrane region" description="Helical" evidence="6">
    <location>
        <begin position="238"/>
        <end position="255"/>
    </location>
</feature>
<dbReference type="PANTHER" id="PTHR42718:SF9">
    <property type="entry name" value="MAJOR FACILITATOR SUPERFAMILY MULTIDRUG TRANSPORTER MFSC"/>
    <property type="match status" value="1"/>
</dbReference>
<evidence type="ECO:0000256" key="4">
    <source>
        <dbReference type="ARBA" id="ARBA00022989"/>
    </source>
</evidence>
<feature type="transmembrane region" description="Helical" evidence="6">
    <location>
        <begin position="373"/>
        <end position="393"/>
    </location>
</feature>
<keyword evidence="2" id="KW-0813">Transport</keyword>
<evidence type="ECO:0000313" key="8">
    <source>
        <dbReference type="EMBL" id="MBM0106807.1"/>
    </source>
</evidence>
<dbReference type="PROSITE" id="PS50850">
    <property type="entry name" value="MFS"/>
    <property type="match status" value="1"/>
</dbReference>
<comment type="caution">
    <text evidence="8">The sequence shown here is derived from an EMBL/GenBank/DDBJ whole genome shotgun (WGS) entry which is preliminary data.</text>
</comment>
<gene>
    <name evidence="8" type="ORF">JM946_18900</name>
</gene>
<dbReference type="InterPro" id="IPR020846">
    <property type="entry name" value="MFS_dom"/>
</dbReference>
<evidence type="ECO:0000256" key="6">
    <source>
        <dbReference type="SAM" id="Phobius"/>
    </source>
</evidence>
<protein>
    <submittedName>
        <fullName evidence="8">MFS transporter</fullName>
    </submittedName>
</protein>
<evidence type="ECO:0000256" key="3">
    <source>
        <dbReference type="ARBA" id="ARBA00022692"/>
    </source>
</evidence>
<feature type="transmembrane region" description="Helical" evidence="6">
    <location>
        <begin position="175"/>
        <end position="194"/>
    </location>
</feature>
<name>A0ABS1X0T2_9GAMM</name>
<evidence type="ECO:0000256" key="1">
    <source>
        <dbReference type="ARBA" id="ARBA00004141"/>
    </source>
</evidence>
<reference evidence="8 9" key="1">
    <citation type="journal article" date="2021" name="Int. J. Syst. Evol. Microbiol.">
        <title>Steroidobacter gossypii sp. nov., isolated from soil of cotton cropping field.</title>
        <authorList>
            <person name="Huang R."/>
            <person name="Yang S."/>
            <person name="Zhen C."/>
            <person name="Liu W."/>
        </authorList>
    </citation>
    <scope>NUCLEOTIDE SEQUENCE [LARGE SCALE GENOMIC DNA]</scope>
    <source>
        <strain evidence="8 9">S1-65</strain>
    </source>
</reference>
<dbReference type="Gene3D" id="1.20.1250.20">
    <property type="entry name" value="MFS general substrate transporter like domains"/>
    <property type="match status" value="2"/>
</dbReference>
<dbReference type="Proteomes" id="UP000661077">
    <property type="component" value="Unassembled WGS sequence"/>
</dbReference>
<comment type="subcellular location">
    <subcellularLocation>
        <location evidence="1">Membrane</location>
        <topology evidence="1">Multi-pass membrane protein</topology>
    </subcellularLocation>
</comment>
<evidence type="ECO:0000313" key="9">
    <source>
        <dbReference type="Proteomes" id="UP000661077"/>
    </source>
</evidence>
<feature type="transmembrane region" description="Helical" evidence="6">
    <location>
        <begin position="117"/>
        <end position="135"/>
    </location>
</feature>
<feature type="domain" description="Major facilitator superfamily (MFS) profile" evidence="7">
    <location>
        <begin position="19"/>
        <end position="516"/>
    </location>
</feature>
<dbReference type="PANTHER" id="PTHR42718">
    <property type="entry name" value="MAJOR FACILITATOR SUPERFAMILY MULTIDRUG TRANSPORTER MFSC"/>
    <property type="match status" value="1"/>
</dbReference>
<feature type="transmembrane region" description="Helical" evidence="6">
    <location>
        <begin position="316"/>
        <end position="334"/>
    </location>
</feature>
<feature type="transmembrane region" description="Helical" evidence="6">
    <location>
        <begin position="341"/>
        <end position="361"/>
    </location>
</feature>
<feature type="transmembrane region" description="Helical" evidence="6">
    <location>
        <begin position="405"/>
        <end position="427"/>
    </location>
</feature>
<evidence type="ECO:0000259" key="7">
    <source>
        <dbReference type="PROSITE" id="PS50850"/>
    </source>
</evidence>
<evidence type="ECO:0000256" key="2">
    <source>
        <dbReference type="ARBA" id="ARBA00022448"/>
    </source>
</evidence>
<evidence type="ECO:0000256" key="5">
    <source>
        <dbReference type="ARBA" id="ARBA00023136"/>
    </source>
</evidence>
<keyword evidence="9" id="KW-1185">Reference proteome</keyword>
<accession>A0ABS1X0T2</accession>
<dbReference type="InterPro" id="IPR011701">
    <property type="entry name" value="MFS"/>
</dbReference>
<dbReference type="InterPro" id="IPR036259">
    <property type="entry name" value="MFS_trans_sf"/>
</dbReference>
<keyword evidence="5 6" id="KW-0472">Membrane</keyword>
<dbReference type="Pfam" id="PF07690">
    <property type="entry name" value="MFS_1"/>
    <property type="match status" value="1"/>
</dbReference>
<dbReference type="EMBL" id="JAEVLS010000004">
    <property type="protein sequence ID" value="MBM0106807.1"/>
    <property type="molecule type" value="Genomic_DNA"/>
</dbReference>
<dbReference type="SUPFAM" id="SSF103473">
    <property type="entry name" value="MFS general substrate transporter"/>
    <property type="match status" value="1"/>
</dbReference>
<keyword evidence="3 6" id="KW-0812">Transmembrane</keyword>
<feature type="transmembrane region" description="Helical" evidence="6">
    <location>
        <begin position="206"/>
        <end position="226"/>
    </location>
</feature>